<accession>A0ABR4ZJD5</accession>
<dbReference type="Proteomes" id="UP000031364">
    <property type="component" value="Unassembled WGS sequence"/>
</dbReference>
<evidence type="ECO:0000313" key="3">
    <source>
        <dbReference type="Proteomes" id="UP000031364"/>
    </source>
</evidence>
<evidence type="ECO:0008006" key="4">
    <source>
        <dbReference type="Google" id="ProtNLM"/>
    </source>
</evidence>
<keyword evidence="1" id="KW-0472">Membrane</keyword>
<evidence type="ECO:0000313" key="2">
    <source>
        <dbReference type="EMBL" id="KIA65074.1"/>
    </source>
</evidence>
<dbReference type="RefSeq" id="WP_043668054.1">
    <property type="nucleotide sequence ID" value="NZ_BDCI01000035.1"/>
</dbReference>
<name>A0ABR4ZJD5_9NOCA</name>
<reference evidence="2 3" key="1">
    <citation type="journal article" date="2014" name="Int. J. Syst. Evol. Microbiol.">
        <title>Nocardia vulneris sp. nov., isolated from wounds of human patients in North America.</title>
        <authorList>
            <person name="Lasker B.A."/>
            <person name="Bell M."/>
            <person name="Klenk H.P."/>
            <person name="Sproer C."/>
            <person name="Schumann C."/>
            <person name="Schumann P."/>
            <person name="Brown J.M."/>
        </authorList>
    </citation>
    <scope>NUCLEOTIDE SEQUENCE [LARGE SCALE GENOMIC DNA]</scope>
    <source>
        <strain evidence="2 3">W9851</strain>
    </source>
</reference>
<feature type="transmembrane region" description="Helical" evidence="1">
    <location>
        <begin position="20"/>
        <end position="39"/>
    </location>
</feature>
<keyword evidence="3" id="KW-1185">Reference proteome</keyword>
<comment type="caution">
    <text evidence="2">The sequence shown here is derived from an EMBL/GenBank/DDBJ whole genome shotgun (WGS) entry which is preliminary data.</text>
</comment>
<protein>
    <recommendedName>
        <fullName evidence="4">Peptidase</fullName>
    </recommendedName>
</protein>
<dbReference type="EMBL" id="JNFP01000010">
    <property type="protein sequence ID" value="KIA65074.1"/>
    <property type="molecule type" value="Genomic_DNA"/>
</dbReference>
<sequence length="331" mass="35515">MSGARRLRAWWSARRRFEFVLTVAMVVALTGFCGALVLLPNTALPRPQSAQQHEAVGQATATDPRLAEIRRSIEPFGTIVAHQVPTGDGQQSLVVGHPAQRIEMDVLEQALGAATTAVTAVWGPGWPQSTVVVVASSPSEFAGLVHAGATMSAEVAAASVADPYIPGTPPTGQRIVFSPDAGRRLDPEGLRTLLRHELTHIATRAETRDGAPLWLLEGFADYVAHRNQGHPFTDVAPSLTARVRLKALPSDLPADADFTGPKAAAAYEQAWSVCAFVADSYDQPRLVELYRRLAAAPQTPATEDDILRAILGTSRPDFVAAWRAWLATQVN</sequence>
<evidence type="ECO:0000256" key="1">
    <source>
        <dbReference type="SAM" id="Phobius"/>
    </source>
</evidence>
<keyword evidence="1" id="KW-1133">Transmembrane helix</keyword>
<gene>
    <name evidence="2" type="ORF">FG87_10915</name>
</gene>
<organism evidence="2 3">
    <name type="scientific">Nocardia vulneris</name>
    <dbReference type="NCBI Taxonomy" id="1141657"/>
    <lineage>
        <taxon>Bacteria</taxon>
        <taxon>Bacillati</taxon>
        <taxon>Actinomycetota</taxon>
        <taxon>Actinomycetes</taxon>
        <taxon>Mycobacteriales</taxon>
        <taxon>Nocardiaceae</taxon>
        <taxon>Nocardia</taxon>
    </lineage>
</organism>
<proteinExistence type="predicted"/>
<keyword evidence="1" id="KW-0812">Transmembrane</keyword>